<dbReference type="GO" id="GO:0004527">
    <property type="term" value="F:exonuclease activity"/>
    <property type="evidence" value="ECO:0007669"/>
    <property type="project" value="UniProtKB-KW"/>
</dbReference>
<keyword evidence="11" id="KW-0255">Endonuclease</keyword>
<proteinExistence type="predicted"/>
<dbReference type="Proteomes" id="UP000007486">
    <property type="component" value="Chromosome"/>
</dbReference>
<comment type="cofactor">
    <cofactor evidence="1">
        <name>Mn(2+)</name>
        <dbReference type="ChEBI" id="CHEBI:29035"/>
    </cofactor>
</comment>
<accession>F0R6K3</accession>
<evidence type="ECO:0000256" key="7">
    <source>
        <dbReference type="ARBA" id="ARBA00022842"/>
    </source>
</evidence>
<protein>
    <submittedName>
        <fullName evidence="11">Endonuclease/exonuclease/phosphatase</fullName>
    </submittedName>
</protein>
<dbReference type="InterPro" id="IPR051547">
    <property type="entry name" value="TDP2-like"/>
</dbReference>
<dbReference type="STRING" id="667015.Bacsa_2343"/>
<keyword evidence="8" id="KW-0234">DNA repair</keyword>
<keyword evidence="3" id="KW-0540">Nuclease</keyword>
<dbReference type="GO" id="GO:0006281">
    <property type="term" value="P:DNA repair"/>
    <property type="evidence" value="ECO:0007669"/>
    <property type="project" value="UniProtKB-KW"/>
</dbReference>
<evidence type="ECO:0000256" key="1">
    <source>
        <dbReference type="ARBA" id="ARBA00001936"/>
    </source>
</evidence>
<evidence type="ECO:0000256" key="9">
    <source>
        <dbReference type="SAM" id="Phobius"/>
    </source>
</evidence>
<keyword evidence="4" id="KW-0479">Metal-binding</keyword>
<evidence type="ECO:0000256" key="8">
    <source>
        <dbReference type="ARBA" id="ARBA00023204"/>
    </source>
</evidence>
<dbReference type="EMBL" id="CP002530">
    <property type="protein sequence ID" value="ADY36891.1"/>
    <property type="molecule type" value="Genomic_DNA"/>
</dbReference>
<sequence>MKRMKHFIQTLAFLLNGVVAAGFLICAYSPYLSPVEHPVGACAGLFIPVFIALNLAFCLVWLCLKPWGALFPLAVFALGWNSLNAYFPVGSIKEPGEGSPTLKFLTYNTQGISPGEGNGGENAVLSYLRRCGADIVCLQEFIPGVHASAEEISQALEDIYPHHASTRIKGGDVLACYSRYPILETEEIAYPSLYNGSVLYRIKVGEDTLAVINNHLESNKLDAYDKKVYNEILKSPREANVKAEGKHLLRKLADAVALRAPQADSVARAIRENRADYMLVCGDFNDSPVSYAYRVIGEGLDDAFVAAGAGPGFTYNQNHLYFRIDHIFVSPAFRVLECKVDRSIRASDHYPVWCIVER</sequence>
<evidence type="ECO:0000256" key="6">
    <source>
        <dbReference type="ARBA" id="ARBA00022801"/>
    </source>
</evidence>
<dbReference type="Pfam" id="PF03372">
    <property type="entry name" value="Exo_endo_phos"/>
    <property type="match status" value="1"/>
</dbReference>
<evidence type="ECO:0000256" key="3">
    <source>
        <dbReference type="ARBA" id="ARBA00022722"/>
    </source>
</evidence>
<feature type="transmembrane region" description="Helical" evidence="9">
    <location>
        <begin position="12"/>
        <end position="32"/>
    </location>
</feature>
<dbReference type="KEGG" id="bsa:Bacsa_2343"/>
<dbReference type="PANTHER" id="PTHR15822:SF4">
    <property type="entry name" value="TYROSYL-DNA PHOSPHODIESTERASE 2"/>
    <property type="match status" value="1"/>
</dbReference>
<organism evidence="11 12">
    <name type="scientific">Phocaeicola salanitronis (strain DSM 18170 / JCM 13657 / CCUG 60908 / BL78)</name>
    <name type="common">Bacteroides salanitronis</name>
    <dbReference type="NCBI Taxonomy" id="667015"/>
    <lineage>
        <taxon>Bacteria</taxon>
        <taxon>Pseudomonadati</taxon>
        <taxon>Bacteroidota</taxon>
        <taxon>Bacteroidia</taxon>
        <taxon>Bacteroidales</taxon>
        <taxon>Bacteroidaceae</taxon>
        <taxon>Phocaeicola</taxon>
    </lineage>
</organism>
<feature type="domain" description="Endonuclease/exonuclease/phosphatase" evidence="10">
    <location>
        <begin position="105"/>
        <end position="349"/>
    </location>
</feature>
<evidence type="ECO:0000256" key="4">
    <source>
        <dbReference type="ARBA" id="ARBA00022723"/>
    </source>
</evidence>
<evidence type="ECO:0000256" key="5">
    <source>
        <dbReference type="ARBA" id="ARBA00022763"/>
    </source>
</evidence>
<keyword evidence="9" id="KW-0472">Membrane</keyword>
<dbReference type="InterPro" id="IPR036691">
    <property type="entry name" value="Endo/exonu/phosph_ase_sf"/>
</dbReference>
<keyword evidence="12" id="KW-1185">Reference proteome</keyword>
<keyword evidence="9" id="KW-1133">Transmembrane helix</keyword>
<dbReference type="RefSeq" id="WP_013618318.1">
    <property type="nucleotide sequence ID" value="NC_015164.1"/>
</dbReference>
<keyword evidence="6" id="KW-0378">Hydrolase</keyword>
<evidence type="ECO:0000313" key="12">
    <source>
        <dbReference type="Proteomes" id="UP000007486"/>
    </source>
</evidence>
<evidence type="ECO:0000256" key="2">
    <source>
        <dbReference type="ARBA" id="ARBA00001946"/>
    </source>
</evidence>
<dbReference type="InterPro" id="IPR005135">
    <property type="entry name" value="Endo/exonuclease/phosphatase"/>
</dbReference>
<keyword evidence="11" id="KW-0269">Exonuclease</keyword>
<keyword evidence="9" id="KW-0812">Transmembrane</keyword>
<name>F0R6K3_PHOSB</name>
<dbReference type="HOGENOM" id="CLU_060500_0_1_10"/>
<feature type="transmembrane region" description="Helical" evidence="9">
    <location>
        <begin position="38"/>
        <end position="62"/>
    </location>
</feature>
<dbReference type="Gene3D" id="3.60.10.10">
    <property type="entry name" value="Endonuclease/exonuclease/phosphatase"/>
    <property type="match status" value="1"/>
</dbReference>
<evidence type="ECO:0000259" key="10">
    <source>
        <dbReference type="Pfam" id="PF03372"/>
    </source>
</evidence>
<dbReference type="SUPFAM" id="SSF56219">
    <property type="entry name" value="DNase I-like"/>
    <property type="match status" value="1"/>
</dbReference>
<dbReference type="AlphaFoldDB" id="F0R6K3"/>
<reference evidence="11 12" key="1">
    <citation type="journal article" date="2011" name="Stand. Genomic Sci.">
        <title>Complete genome sequence of Bacteroides salanitronis type strain (BL78).</title>
        <authorList>
            <person name="Gronow S."/>
            <person name="Held B."/>
            <person name="Lucas S."/>
            <person name="Lapidus A."/>
            <person name="Del Rio T.G."/>
            <person name="Nolan M."/>
            <person name="Tice H."/>
            <person name="Deshpande S."/>
            <person name="Cheng J.F."/>
            <person name="Pitluck S."/>
            <person name="Liolios K."/>
            <person name="Pagani I."/>
            <person name="Ivanova N."/>
            <person name="Mavromatis K."/>
            <person name="Pati A."/>
            <person name="Tapia R."/>
            <person name="Han C."/>
            <person name="Goodwin L."/>
            <person name="Chen A."/>
            <person name="Palaniappan K."/>
            <person name="Land M."/>
            <person name="Hauser L."/>
            <person name="Chang Y.J."/>
            <person name="Jeffries C.D."/>
            <person name="Brambilla E.M."/>
            <person name="Rohde M."/>
            <person name="Goker M."/>
            <person name="Detter J.C."/>
            <person name="Woyke T."/>
            <person name="Bristow J."/>
            <person name="Markowitz V."/>
            <person name="Hugenholtz P."/>
            <person name="Kyrpides N.C."/>
            <person name="Klenk H.P."/>
            <person name="Eisen J.A."/>
        </authorList>
    </citation>
    <scope>NUCLEOTIDE SEQUENCE [LARGE SCALE GENOMIC DNA]</scope>
    <source>
        <strain evidence="11 12">DSM 18170</strain>
    </source>
</reference>
<dbReference type="GO" id="GO:0046872">
    <property type="term" value="F:metal ion binding"/>
    <property type="evidence" value="ECO:0007669"/>
    <property type="project" value="UniProtKB-KW"/>
</dbReference>
<comment type="cofactor">
    <cofactor evidence="2">
        <name>Mg(2+)</name>
        <dbReference type="ChEBI" id="CHEBI:18420"/>
    </cofactor>
</comment>
<dbReference type="GO" id="GO:0004519">
    <property type="term" value="F:endonuclease activity"/>
    <property type="evidence" value="ECO:0007669"/>
    <property type="project" value="UniProtKB-KW"/>
</dbReference>
<keyword evidence="7" id="KW-0460">Magnesium</keyword>
<dbReference type="CDD" id="cd09084">
    <property type="entry name" value="EEP-2"/>
    <property type="match status" value="1"/>
</dbReference>
<dbReference type="OrthoDB" id="635146at2"/>
<gene>
    <name evidence="11" type="ordered locus">Bacsa_2343</name>
</gene>
<dbReference type="eggNOG" id="COG0708">
    <property type="taxonomic scope" value="Bacteria"/>
</dbReference>
<feature type="transmembrane region" description="Helical" evidence="9">
    <location>
        <begin position="69"/>
        <end position="87"/>
    </location>
</feature>
<evidence type="ECO:0000313" key="11">
    <source>
        <dbReference type="EMBL" id="ADY36891.1"/>
    </source>
</evidence>
<keyword evidence="5" id="KW-0227">DNA damage</keyword>
<dbReference type="PANTHER" id="PTHR15822">
    <property type="entry name" value="TRAF AND TNF RECEPTOR-ASSOCIATED PROTEIN"/>
    <property type="match status" value="1"/>
</dbReference>